<keyword evidence="2" id="KW-1185">Reference proteome</keyword>
<gene>
    <name evidence="1" type="ORF">CPBF424_16000</name>
</gene>
<evidence type="ECO:0000313" key="1">
    <source>
        <dbReference type="EMBL" id="SUZ27806.1"/>
    </source>
</evidence>
<dbReference type="EMBL" id="UIHB01000002">
    <property type="protein sequence ID" value="SUZ27806.1"/>
    <property type="molecule type" value="Genomic_DNA"/>
</dbReference>
<proteinExistence type="predicted"/>
<name>A0AA46HA65_9XANT</name>
<comment type="caution">
    <text evidence="1">The sequence shown here is derived from an EMBL/GenBank/DDBJ whole genome shotgun (WGS) entry which is preliminary data.</text>
</comment>
<accession>A0AA46HA65</accession>
<evidence type="ECO:0000313" key="2">
    <source>
        <dbReference type="Proteomes" id="UP000254168"/>
    </source>
</evidence>
<dbReference type="AlphaFoldDB" id="A0AA46HA65"/>
<protein>
    <submittedName>
        <fullName evidence="1">Uncharacterized protein</fullName>
    </submittedName>
</protein>
<organism evidence="1 2">
    <name type="scientific">Xanthomonas euroxanthea</name>
    <dbReference type="NCBI Taxonomy" id="2259622"/>
    <lineage>
        <taxon>Bacteria</taxon>
        <taxon>Pseudomonadati</taxon>
        <taxon>Pseudomonadota</taxon>
        <taxon>Gammaproteobacteria</taxon>
        <taxon>Lysobacterales</taxon>
        <taxon>Lysobacteraceae</taxon>
        <taxon>Xanthomonas</taxon>
    </lineage>
</organism>
<sequence length="50" mass="5579">MAARVRHVGSVMPRNCNDGATARNVLRFNRVHAPQPRCVYALNPMPCCAR</sequence>
<reference evidence="1 2" key="1">
    <citation type="submission" date="2018-06" db="EMBL/GenBank/DDBJ databases">
        <authorList>
            <person name="Pothier F. J."/>
        </authorList>
    </citation>
    <scope>NUCLEOTIDE SEQUENCE [LARGE SCALE GENOMIC DNA]</scope>
    <source>
        <strain evidence="1 2">CPBF 424</strain>
    </source>
</reference>
<dbReference type="Proteomes" id="UP000254168">
    <property type="component" value="Unassembled WGS sequence"/>
</dbReference>